<dbReference type="GO" id="GO:0005879">
    <property type="term" value="C:axonemal microtubule"/>
    <property type="evidence" value="ECO:0007669"/>
    <property type="project" value="TreeGrafter"/>
</dbReference>
<dbReference type="Proteomes" id="UP000287033">
    <property type="component" value="Unassembled WGS sequence"/>
</dbReference>
<protein>
    <recommendedName>
        <fullName evidence="3">Trichohyalin-plectin-homology domain-containing protein</fullName>
    </recommendedName>
</protein>
<organism evidence="4 5">
    <name type="scientific">Chiloscyllium punctatum</name>
    <name type="common">Brownbanded bambooshark</name>
    <name type="synonym">Hemiscyllium punctatum</name>
    <dbReference type="NCBI Taxonomy" id="137246"/>
    <lineage>
        <taxon>Eukaryota</taxon>
        <taxon>Metazoa</taxon>
        <taxon>Chordata</taxon>
        <taxon>Craniata</taxon>
        <taxon>Vertebrata</taxon>
        <taxon>Chondrichthyes</taxon>
        <taxon>Elasmobranchii</taxon>
        <taxon>Galeomorphii</taxon>
        <taxon>Galeoidea</taxon>
        <taxon>Orectolobiformes</taxon>
        <taxon>Hemiscylliidae</taxon>
        <taxon>Chiloscyllium</taxon>
    </lineage>
</organism>
<dbReference type="AlphaFoldDB" id="A0A401T091"/>
<keyword evidence="1 2" id="KW-0175">Coiled coil</keyword>
<feature type="coiled-coil region" evidence="2">
    <location>
        <begin position="321"/>
        <end position="397"/>
    </location>
</feature>
<evidence type="ECO:0000259" key="3">
    <source>
        <dbReference type="Pfam" id="PF13868"/>
    </source>
</evidence>
<dbReference type="OrthoDB" id="331765at2759"/>
<feature type="domain" description="Trichohyalin-plectin-homology" evidence="3">
    <location>
        <begin position="131"/>
        <end position="472"/>
    </location>
</feature>
<feature type="coiled-coil region" evidence="2">
    <location>
        <begin position="262"/>
        <end position="289"/>
    </location>
</feature>
<accession>A0A401T091</accession>
<dbReference type="Pfam" id="PF13868">
    <property type="entry name" value="TPH"/>
    <property type="match status" value="1"/>
</dbReference>
<proteinExistence type="predicted"/>
<dbReference type="PANTHER" id="PTHR28663:SF1">
    <property type="entry name" value="CILIA- AND FLAGELLA- ASSOCIATED PROTEIN 210"/>
    <property type="match status" value="1"/>
</dbReference>
<reference evidence="4 5" key="1">
    <citation type="journal article" date="2018" name="Nat. Ecol. Evol.">
        <title>Shark genomes provide insights into elasmobranch evolution and the origin of vertebrates.</title>
        <authorList>
            <person name="Hara Y"/>
            <person name="Yamaguchi K"/>
            <person name="Onimaru K"/>
            <person name="Kadota M"/>
            <person name="Koyanagi M"/>
            <person name="Keeley SD"/>
            <person name="Tatsumi K"/>
            <person name="Tanaka K"/>
            <person name="Motone F"/>
            <person name="Kageyama Y"/>
            <person name="Nozu R"/>
            <person name="Adachi N"/>
            <person name="Nishimura O"/>
            <person name="Nakagawa R"/>
            <person name="Tanegashima C"/>
            <person name="Kiyatake I"/>
            <person name="Matsumoto R"/>
            <person name="Murakumo K"/>
            <person name="Nishida K"/>
            <person name="Terakita A"/>
            <person name="Kuratani S"/>
            <person name="Sato K"/>
            <person name="Hyodo S Kuraku.S."/>
        </authorList>
    </citation>
    <scope>NUCLEOTIDE SEQUENCE [LARGE SCALE GENOMIC DNA]</scope>
</reference>
<keyword evidence="5" id="KW-1185">Reference proteome</keyword>
<comment type="caution">
    <text evidence="4">The sequence shown here is derived from an EMBL/GenBank/DDBJ whole genome shotgun (WGS) entry which is preliminary data.</text>
</comment>
<name>A0A401T091_CHIPU</name>
<dbReference type="EMBL" id="BEZZ01000783">
    <property type="protein sequence ID" value="GCC36072.1"/>
    <property type="molecule type" value="Genomic_DNA"/>
</dbReference>
<feature type="coiled-coil region" evidence="2">
    <location>
        <begin position="45"/>
        <end position="110"/>
    </location>
</feature>
<feature type="coiled-coil region" evidence="2">
    <location>
        <begin position="424"/>
        <end position="471"/>
    </location>
</feature>
<evidence type="ECO:0000313" key="4">
    <source>
        <dbReference type="EMBL" id="GCC36072.1"/>
    </source>
</evidence>
<dbReference type="PANTHER" id="PTHR28663">
    <property type="entry name" value="COILED-COIL DOMAIN-CONTAINING PROTEIN 173"/>
    <property type="match status" value="1"/>
</dbReference>
<evidence type="ECO:0000256" key="2">
    <source>
        <dbReference type="SAM" id="Coils"/>
    </source>
</evidence>
<dbReference type="InterPro" id="IPR039986">
    <property type="entry name" value="CFAP210"/>
</dbReference>
<sequence length="546" mass="64670">MIATVCTQNYDKTNDSGELHFPNLVDLRQVTVLPKVEWQRIQDNLNNVNKEAEFIRAQKEEKEALHLKSKEVTKYWTNTIAGQRQKRLDARKLRQEKEEEERKQIDIEEAKYMAQKRKESLERAKTLLFYQTDRVKGLNAALMLTEALKEREAQIELKRKKDNLHEREEKSYMEEIQRRINLGEDEEYQKLMKDKEKRMALAEFHQQQIKENGHLKELEKQQYIKEGEEIKKLAHLYQWELNKIEQLKNQEKHNNMMNHKTHVANLKIIKALENQKEELEDENIRLFVSAKQQMLKLRKKRQAEIDKEKEDHRKLMIRLISEQMKEEVQDETHRIAKAAEEMEAKRQMEIKQKEEKTVADLKAIEEYRLMMMKKREEKEKEEKIQALEALHARIEADSLNHEQDKKKKLKAREEGESVQAFLVEQMAEKKAKALRDRAAELEHKQKSLALLEMEKKEFEEYAQQIIEAAAKKGRNIYPLLKAARQGIGGGRGPVLIDESGIRPSYQVKDTSGVQLPNYKRSTTEAIKNLHDKCDIQKSKKSLGFTW</sequence>
<dbReference type="InterPro" id="IPR043597">
    <property type="entry name" value="TPH_dom"/>
</dbReference>
<evidence type="ECO:0000256" key="1">
    <source>
        <dbReference type="ARBA" id="ARBA00023054"/>
    </source>
</evidence>
<dbReference type="STRING" id="137246.A0A401T091"/>
<gene>
    <name evidence="4" type="ORF">chiPu_0014563</name>
</gene>
<evidence type="ECO:0000313" key="5">
    <source>
        <dbReference type="Proteomes" id="UP000287033"/>
    </source>
</evidence>
<dbReference type="OMA" id="EMHFRSQ"/>